<dbReference type="Pfam" id="PF07929">
    <property type="entry name" value="PRiA4_ORF3"/>
    <property type="match status" value="1"/>
</dbReference>
<keyword evidence="3" id="KW-1185">Reference proteome</keyword>
<dbReference type="InterPro" id="IPR012912">
    <property type="entry name" value="Plasmid_pRiA4b_Orf3-like"/>
</dbReference>
<organism evidence="2 3">
    <name type="scientific">Tenuifilum thalassicum</name>
    <dbReference type="NCBI Taxonomy" id="2590900"/>
    <lineage>
        <taxon>Bacteria</taxon>
        <taxon>Pseudomonadati</taxon>
        <taxon>Bacteroidota</taxon>
        <taxon>Bacteroidia</taxon>
        <taxon>Bacteroidales</taxon>
        <taxon>Tenuifilaceae</taxon>
        <taxon>Tenuifilum</taxon>
    </lineage>
</organism>
<evidence type="ECO:0000313" key="3">
    <source>
        <dbReference type="Proteomes" id="UP000500961"/>
    </source>
</evidence>
<feature type="domain" description="Plasmid pRiA4b Orf3-like" evidence="1">
    <location>
        <begin position="3"/>
        <end position="156"/>
    </location>
</feature>
<dbReference type="Proteomes" id="UP000500961">
    <property type="component" value="Chromosome"/>
</dbReference>
<dbReference type="SUPFAM" id="SSF159941">
    <property type="entry name" value="MM3350-like"/>
    <property type="match status" value="1"/>
</dbReference>
<dbReference type="PANTHER" id="PTHR41878:SF1">
    <property type="entry name" value="TNPR PROTEIN"/>
    <property type="match status" value="1"/>
</dbReference>
<dbReference type="InterPro" id="IPR024047">
    <property type="entry name" value="MM3350-like_sf"/>
</dbReference>
<name>A0A7D3XNB8_9BACT</name>
<dbReference type="AlphaFoldDB" id="A0A7D3XNB8"/>
<protein>
    <submittedName>
        <fullName evidence="2">Plasmid pRiA4b ORF-3 family protein</fullName>
    </submittedName>
</protein>
<accession>A0A7D3XNB8</accession>
<dbReference type="RefSeq" id="WP_173076026.1">
    <property type="nucleotide sequence ID" value="NZ_CP041345.1"/>
</dbReference>
<sequence length="167" mass="19505">MIDVKLTIVNSRPEIYRVIRVPGDLSLQLFHEVIQATFEWTNVNSHFFKLGDTIIKNEEEKSINLVKEESSRFYYVYDFADFWTISIDFLAISNGDNKTPICIEGKRKSPPEDSGGIVNYTEVVELLKRHKEGERKYPLIADWLGEDFDPEEFDCQRINKNLQNLIL</sequence>
<dbReference type="Gene3D" id="3.10.290.30">
    <property type="entry name" value="MM3350-like"/>
    <property type="match status" value="1"/>
</dbReference>
<reference evidence="2 3" key="1">
    <citation type="submission" date="2019-07" db="EMBL/GenBank/DDBJ databases">
        <title>Thalassofilum flectens gen. nov., sp. nov., a novel moderate thermophilic anaerobe from a shallow sea hot spring in Kunashir Island (Russia), representing a new family in the order Bacteroidales, and proposal of Thalassofilacea fam. nov.</title>
        <authorList>
            <person name="Kochetkova T.V."/>
            <person name="Podosokorskaya O.A."/>
            <person name="Novikov A."/>
            <person name="Elcheninov A.G."/>
            <person name="Toshchakov S.V."/>
            <person name="Kublanov I.V."/>
        </authorList>
    </citation>
    <scope>NUCLEOTIDE SEQUENCE [LARGE SCALE GENOMIC DNA]</scope>
    <source>
        <strain evidence="2 3">38-H</strain>
    </source>
</reference>
<dbReference type="KEGG" id="ttz:FHG85_11470"/>
<evidence type="ECO:0000259" key="1">
    <source>
        <dbReference type="Pfam" id="PF07929"/>
    </source>
</evidence>
<proteinExistence type="predicted"/>
<dbReference type="EMBL" id="CP041345">
    <property type="protein sequence ID" value="QKG80856.1"/>
    <property type="molecule type" value="Genomic_DNA"/>
</dbReference>
<gene>
    <name evidence="2" type="ORF">FHG85_11470</name>
</gene>
<dbReference type="PANTHER" id="PTHR41878">
    <property type="entry name" value="LEXA REPRESSOR-RELATED"/>
    <property type="match status" value="1"/>
</dbReference>
<evidence type="ECO:0000313" key="2">
    <source>
        <dbReference type="EMBL" id="QKG80856.1"/>
    </source>
</evidence>